<dbReference type="Pfam" id="PF15495">
    <property type="entry name" value="Fimbrillin_C"/>
    <property type="match status" value="1"/>
</dbReference>
<evidence type="ECO:0000313" key="8">
    <source>
        <dbReference type="EMBL" id="ADY37787.1"/>
    </source>
</evidence>
<dbReference type="STRING" id="667015.Bacsa_3261"/>
<feature type="chain" id="PRO_5003255607" description="Fimbrial subunit protein C-terminal domain-containing protein" evidence="5">
    <location>
        <begin position="19"/>
        <end position="500"/>
    </location>
</feature>
<evidence type="ECO:0000256" key="5">
    <source>
        <dbReference type="SAM" id="SignalP"/>
    </source>
</evidence>
<dbReference type="OrthoDB" id="1026070at2"/>
<evidence type="ECO:0000259" key="7">
    <source>
        <dbReference type="Pfam" id="PF15495"/>
    </source>
</evidence>
<feature type="domain" description="Minor fimbrium subunit Mfa1 C-terminal" evidence="7">
    <location>
        <begin position="413"/>
        <end position="495"/>
    </location>
</feature>
<dbReference type="Gene3D" id="2.60.40.3690">
    <property type="match status" value="1"/>
</dbReference>
<dbReference type="Pfam" id="PF06321">
    <property type="entry name" value="P_gingi_FimA"/>
    <property type="match status" value="1"/>
</dbReference>
<dbReference type="InterPro" id="IPR029140">
    <property type="entry name" value="Mfa1_C"/>
</dbReference>
<dbReference type="NCBIfam" id="NF038041">
    <property type="entry name" value="fim_Mfa1_fam"/>
    <property type="match status" value="1"/>
</dbReference>
<gene>
    <name evidence="8" type="ordered locus">Bacsa_3261</name>
</gene>
<dbReference type="RefSeq" id="WP_013619146.1">
    <property type="nucleotide sequence ID" value="NC_015164.1"/>
</dbReference>
<keyword evidence="9" id="KW-1185">Reference proteome</keyword>
<comment type="similarity">
    <text evidence="2">Belongs to the bacteroidetes fimbrillin superfamily. FimA/Mfa1 family.</text>
</comment>
<dbReference type="InterPro" id="IPR029141">
    <property type="entry name" value="FimA_N"/>
</dbReference>
<protein>
    <recommendedName>
        <fullName evidence="10">Fimbrial subunit protein C-terminal domain-containing protein</fullName>
    </recommendedName>
</protein>
<dbReference type="HOGENOM" id="CLU_499378_0_0_10"/>
<organism evidence="8 9">
    <name type="scientific">Phocaeicola salanitronis (strain DSM 18170 / JCM 13657 / CCUG 60908 / BL78)</name>
    <name type="common">Bacteroides salanitronis</name>
    <dbReference type="NCBI Taxonomy" id="667015"/>
    <lineage>
        <taxon>Bacteria</taxon>
        <taxon>Pseudomonadati</taxon>
        <taxon>Bacteroidota</taxon>
        <taxon>Bacteroidia</taxon>
        <taxon>Bacteroidales</taxon>
        <taxon>Bacteroidaceae</taxon>
        <taxon>Phocaeicola</taxon>
    </lineage>
</organism>
<dbReference type="GO" id="GO:0009418">
    <property type="term" value="C:pilus shaft"/>
    <property type="evidence" value="ECO:0007669"/>
    <property type="project" value="InterPro"/>
</dbReference>
<dbReference type="Proteomes" id="UP000007486">
    <property type="component" value="Chromosome"/>
</dbReference>
<evidence type="ECO:0008006" key="10">
    <source>
        <dbReference type="Google" id="ProtNLM"/>
    </source>
</evidence>
<proteinExistence type="inferred from homology"/>
<evidence type="ECO:0000256" key="3">
    <source>
        <dbReference type="ARBA" id="ARBA00022729"/>
    </source>
</evidence>
<dbReference type="Gene3D" id="2.60.40.2580">
    <property type="match status" value="1"/>
</dbReference>
<reference evidence="8 9" key="1">
    <citation type="journal article" date="2011" name="Stand. Genomic Sci.">
        <title>Complete genome sequence of Bacteroides salanitronis type strain (BL78).</title>
        <authorList>
            <person name="Gronow S."/>
            <person name="Held B."/>
            <person name="Lucas S."/>
            <person name="Lapidus A."/>
            <person name="Del Rio T.G."/>
            <person name="Nolan M."/>
            <person name="Tice H."/>
            <person name="Deshpande S."/>
            <person name="Cheng J.F."/>
            <person name="Pitluck S."/>
            <person name="Liolios K."/>
            <person name="Pagani I."/>
            <person name="Ivanova N."/>
            <person name="Mavromatis K."/>
            <person name="Pati A."/>
            <person name="Tapia R."/>
            <person name="Han C."/>
            <person name="Goodwin L."/>
            <person name="Chen A."/>
            <person name="Palaniappan K."/>
            <person name="Land M."/>
            <person name="Hauser L."/>
            <person name="Chang Y.J."/>
            <person name="Jeffries C.D."/>
            <person name="Brambilla E.M."/>
            <person name="Rohde M."/>
            <person name="Goker M."/>
            <person name="Detter J.C."/>
            <person name="Woyke T."/>
            <person name="Bristow J."/>
            <person name="Markowitz V."/>
            <person name="Hugenholtz P."/>
            <person name="Kyrpides N.C."/>
            <person name="Klenk H.P."/>
            <person name="Eisen J.A."/>
        </authorList>
    </citation>
    <scope>NUCLEOTIDE SEQUENCE [LARGE SCALE GENOMIC DNA]</scope>
    <source>
        <strain evidence="8 9">DSM 18170</strain>
    </source>
</reference>
<dbReference type="EMBL" id="CP002530">
    <property type="protein sequence ID" value="ADY37787.1"/>
    <property type="molecule type" value="Genomic_DNA"/>
</dbReference>
<accession>F0R533</accession>
<dbReference type="AlphaFoldDB" id="F0R533"/>
<feature type="signal peptide" evidence="5">
    <location>
        <begin position="1"/>
        <end position="18"/>
    </location>
</feature>
<name>F0R533_PHOSB</name>
<evidence type="ECO:0000256" key="2">
    <source>
        <dbReference type="ARBA" id="ARBA00006011"/>
    </source>
</evidence>
<keyword evidence="3 5" id="KW-0732">Signal</keyword>
<evidence type="ECO:0000256" key="4">
    <source>
        <dbReference type="ARBA" id="ARBA00023263"/>
    </source>
</evidence>
<evidence type="ECO:0000259" key="6">
    <source>
        <dbReference type="Pfam" id="PF06321"/>
    </source>
</evidence>
<feature type="domain" description="Major fimbrial subunit protein N-terminal" evidence="6">
    <location>
        <begin position="38"/>
        <end position="197"/>
    </location>
</feature>
<dbReference type="InterPro" id="IPR047786">
    <property type="entry name" value="Mfa1_fim"/>
</dbReference>
<dbReference type="PROSITE" id="PS51257">
    <property type="entry name" value="PROKAR_LIPOPROTEIN"/>
    <property type="match status" value="1"/>
</dbReference>
<dbReference type="KEGG" id="bsa:Bacsa_3261"/>
<comment type="subcellular location">
    <subcellularLocation>
        <location evidence="1">Fimbrium</location>
    </subcellularLocation>
</comment>
<keyword evidence="4" id="KW-0281">Fimbrium</keyword>
<evidence type="ECO:0000256" key="1">
    <source>
        <dbReference type="ARBA" id="ARBA00004561"/>
    </source>
</evidence>
<evidence type="ECO:0000313" key="9">
    <source>
        <dbReference type="Proteomes" id="UP000007486"/>
    </source>
</evidence>
<sequence length="500" mass="53888">MKKFYYLVAGVLSMGMLASCSNEDEIAAGNENGQQANAYLQLTLTGADNMGSRTQVPEQPGSEGESQIVNARVLAYNAAGTQVINQLVSNLESADNGTLQTQPIEIDPGTYTVYVIANPGTYNPGTDAMATSITNAQIIGLTEAAMTEGTGYATDTHFIMFNACNGTDDTAGATITVTETNDYDNPATSAAPIKLDRLAAKITYAVSPDLDIDGATAQLEGLTAVNFEGFKLLNANTATYLQQHWTENAPVSPTTSTNIDNMLITPSPATFYHQWNEYNTITKDGSEEYTEVTDEVQGETFTQDALFCMENNTGAGTDGTSTNYLQGNTTGVLYKANATVTSSDELAGENCFYGYNGEYFATLAAIQTKYPGVFNAATGEDKLAAAQAELQACVAGTDGASVSDFRVKYLIRVYQNGVMYYTHYITDQNYINNESEHYHAVMRNTIYGLTVQSVKNIGDDVPGGWNPDVDPEDPIEVPTYLAVECEVNPWVLSNYNVDLQ</sequence>